<dbReference type="Gene3D" id="3.40.50.1820">
    <property type="entry name" value="alpha/beta hydrolase"/>
    <property type="match status" value="1"/>
</dbReference>
<evidence type="ECO:0000256" key="1">
    <source>
        <dbReference type="ARBA" id="ARBA00005622"/>
    </source>
</evidence>
<dbReference type="RefSeq" id="WP_130602482.1">
    <property type="nucleotide sequence ID" value="NZ_CP034759.1"/>
</dbReference>
<reference evidence="4 5" key="1">
    <citation type="submission" date="2018-12" db="EMBL/GenBank/DDBJ databases">
        <title>Complete genome of Litorilituus sediminis.</title>
        <authorList>
            <person name="Liu A."/>
            <person name="Rong J."/>
        </authorList>
    </citation>
    <scope>NUCLEOTIDE SEQUENCE [LARGE SCALE GENOMIC DNA]</scope>
    <source>
        <strain evidence="4 5">JCM 17549</strain>
    </source>
</reference>
<name>A0A4P6P4K1_9GAMM</name>
<proteinExistence type="inferred from homology"/>
<sequence length="423" mass="47463">MIRSLFILAFLLVSIASFTSQANPFTLGERVEINSKLLAQKRQLQILLPENYHAHLNASYPVIYLMDGDYNFSGVAGMLDLLANKGQRIPDVIVVAISDKGTDSYHKFTTPDSIATPRDDKVIGQAKLFLSFLTDEVQPFIEKKYRTSPHKSIVGHSMGGLFVLNALIEQPTSFNNYIAISPSVWLGDNAIVKRAESKLKISDDKPVSLFLSLGDETRMGQYDLLNFLDVNQPANLNWSFSHYDDENHNSVGLIALRNNLKTLFNAWYIPEKQLAKFDSATDIIGHYQQVMDEFDFQQSIPKAAIKAAIRMHYKAGLVQELPNFIQYASEQLPASKQAFIAMQASYAGHFDSPKTALALLKAVEVEFKHSIEHIKAIAGVYEQLADMTSAHHYYQRALVVAKQQKAQQWQVNILHAKIAATDK</sequence>
<dbReference type="InterPro" id="IPR000801">
    <property type="entry name" value="Esterase-like"/>
</dbReference>
<dbReference type="SUPFAM" id="SSF53474">
    <property type="entry name" value="alpha/beta-Hydrolases"/>
    <property type="match status" value="1"/>
</dbReference>
<evidence type="ECO:0000313" key="5">
    <source>
        <dbReference type="Proteomes" id="UP000290244"/>
    </source>
</evidence>
<keyword evidence="2 4" id="KW-0378">Hydrolase</keyword>
<feature type="chain" id="PRO_5020850690" evidence="3">
    <location>
        <begin position="23"/>
        <end position="423"/>
    </location>
</feature>
<dbReference type="AlphaFoldDB" id="A0A4P6P4K1"/>
<dbReference type="EMBL" id="CP034759">
    <property type="protein sequence ID" value="QBG36383.1"/>
    <property type="molecule type" value="Genomic_DNA"/>
</dbReference>
<dbReference type="Pfam" id="PF00756">
    <property type="entry name" value="Esterase"/>
    <property type="match status" value="1"/>
</dbReference>
<dbReference type="PANTHER" id="PTHR40841">
    <property type="entry name" value="SIDEROPHORE TRIACETYLFUSARININE C ESTERASE"/>
    <property type="match status" value="1"/>
</dbReference>
<evidence type="ECO:0000256" key="3">
    <source>
        <dbReference type="SAM" id="SignalP"/>
    </source>
</evidence>
<dbReference type="GO" id="GO:0016788">
    <property type="term" value="F:hydrolase activity, acting on ester bonds"/>
    <property type="evidence" value="ECO:0007669"/>
    <property type="project" value="TreeGrafter"/>
</dbReference>
<dbReference type="Proteomes" id="UP000290244">
    <property type="component" value="Chromosome"/>
</dbReference>
<keyword evidence="3" id="KW-0732">Signal</keyword>
<dbReference type="KEGG" id="lsd:EMK97_11985"/>
<gene>
    <name evidence="4" type="ORF">EMK97_11985</name>
</gene>
<dbReference type="PANTHER" id="PTHR40841:SF2">
    <property type="entry name" value="SIDEROPHORE-DEGRADING ESTERASE (EUROFUNG)"/>
    <property type="match status" value="1"/>
</dbReference>
<dbReference type="InterPro" id="IPR052558">
    <property type="entry name" value="Siderophore_Hydrolase_D"/>
</dbReference>
<evidence type="ECO:0000256" key="2">
    <source>
        <dbReference type="ARBA" id="ARBA00022801"/>
    </source>
</evidence>
<protein>
    <submittedName>
        <fullName evidence="4">Alpha/beta hydrolase</fullName>
    </submittedName>
</protein>
<feature type="signal peptide" evidence="3">
    <location>
        <begin position="1"/>
        <end position="22"/>
    </location>
</feature>
<accession>A0A4P6P4K1</accession>
<organism evidence="4 5">
    <name type="scientific">Litorilituus sediminis</name>
    <dbReference type="NCBI Taxonomy" id="718192"/>
    <lineage>
        <taxon>Bacteria</taxon>
        <taxon>Pseudomonadati</taxon>
        <taxon>Pseudomonadota</taxon>
        <taxon>Gammaproteobacteria</taxon>
        <taxon>Alteromonadales</taxon>
        <taxon>Colwelliaceae</taxon>
        <taxon>Litorilituus</taxon>
    </lineage>
</organism>
<dbReference type="OrthoDB" id="9784036at2"/>
<evidence type="ECO:0000313" key="4">
    <source>
        <dbReference type="EMBL" id="QBG36383.1"/>
    </source>
</evidence>
<comment type="similarity">
    <text evidence="1">Belongs to the esterase D family.</text>
</comment>
<keyword evidence="5" id="KW-1185">Reference proteome</keyword>
<dbReference type="InterPro" id="IPR029058">
    <property type="entry name" value="AB_hydrolase_fold"/>
</dbReference>